<sequence>MRGPGSLWGEGVVGATGKGGLMTRVSYPEQRDTRPAWFQSLKGFSFLSSEDPRGQITSLSIQASGTQVLISMELCRSLALCTGCLGLVSILTALSTDFWFVATGPNVSCHSGLWPKELHELVAGYIHVTQSFCILAALCGLLLVIFTALSYVPSLSVPGRVPLASVVTAFTAAIFVTVAMVVYTSERWHQPRRPQVQSFFSWSFYLGWVSLVLFLCAGSLSLGVHFRAPRPGYDTL</sequence>
<feature type="transmembrane region" description="Helical" evidence="14">
    <location>
        <begin position="202"/>
        <end position="224"/>
    </location>
</feature>
<reference evidence="15" key="2">
    <citation type="submission" date="2025-08" db="UniProtKB">
        <authorList>
            <consortium name="Ensembl"/>
        </authorList>
    </citation>
    <scope>IDENTIFICATION</scope>
</reference>
<evidence type="ECO:0000256" key="2">
    <source>
        <dbReference type="ARBA" id="ARBA00006864"/>
    </source>
</evidence>
<dbReference type="AlphaFoldDB" id="A0A673VE67"/>
<protein>
    <recommendedName>
        <fullName evidence="12">Protein NKG7</fullName>
    </recommendedName>
    <alternativeName>
        <fullName evidence="13">Natural killer cell protein 7</fullName>
    </alternativeName>
</protein>
<dbReference type="PANTHER" id="PTHR10671">
    <property type="entry name" value="EPITHELIAL MEMBRANE PROTEIN-RELATED"/>
    <property type="match status" value="1"/>
</dbReference>
<evidence type="ECO:0000256" key="1">
    <source>
        <dbReference type="ARBA" id="ARBA00004651"/>
    </source>
</evidence>
<keyword evidence="7 14" id="KW-0472">Membrane</keyword>
<reference evidence="15 16" key="1">
    <citation type="submission" date="2019-05" db="EMBL/GenBank/DDBJ databases">
        <title>A Chromosome-scale Meerkat (S. suricatta) Genome Assembly.</title>
        <authorList>
            <person name="Dudchenko O."/>
            <person name="Lieberman Aiden E."/>
            <person name="Tung J."/>
            <person name="Barreiro L.B."/>
            <person name="Clutton-Brock T.H."/>
        </authorList>
    </citation>
    <scope>NUCLEOTIDE SEQUENCE [LARGE SCALE GENOMIC DNA]</scope>
</reference>
<keyword evidence="4 14" id="KW-0812">Transmembrane</keyword>
<gene>
    <name evidence="15" type="primary">NKG7</name>
</gene>
<dbReference type="GO" id="GO:0042832">
    <property type="term" value="P:defense response to protozoan"/>
    <property type="evidence" value="ECO:0007669"/>
    <property type="project" value="UniProtKB-ARBA"/>
</dbReference>
<dbReference type="OMA" id="YIHVTQT"/>
<evidence type="ECO:0000313" key="15">
    <source>
        <dbReference type="Ensembl" id="ENSSSUP00005035164.1"/>
    </source>
</evidence>
<dbReference type="Pfam" id="PF00822">
    <property type="entry name" value="PMP22_Claudin"/>
    <property type="match status" value="1"/>
</dbReference>
<comment type="function">
    <text evidence="10">Regulates cytotoxic granule exocytosis in effector lymphocytes, thus acting as a critical mediator of inflammation in a broad range of infectious and non-infectious diseases. Essential for cytotoxic degranulation of natural killer (NK) cells and CD8(+) T-cells and for the activation of CD4(+) T-cells following infection. Plays a critical role in CD8(+) T-cell and NK cell-mediated cytolysis of target cells and contributes to the cytolytic activity via the perforin/granzyme pathway by enhancing exocytosis of LAMP1-carrying lytic granules. Contributes to NK cell-mediated control of cancer metastasis.</text>
</comment>
<evidence type="ECO:0000256" key="10">
    <source>
        <dbReference type="ARBA" id="ARBA00059714"/>
    </source>
</evidence>
<evidence type="ECO:0000256" key="5">
    <source>
        <dbReference type="ARBA" id="ARBA00022852"/>
    </source>
</evidence>
<feature type="transmembrane region" description="Helical" evidence="14">
    <location>
        <begin position="161"/>
        <end position="182"/>
    </location>
</feature>
<dbReference type="FunFam" id="1.20.140.150:FF:000033">
    <property type="entry name" value="Natural killer cell granule protein 7"/>
    <property type="match status" value="1"/>
</dbReference>
<dbReference type="PANTHER" id="PTHR10671:SF34">
    <property type="entry name" value="PROTEIN NKG7"/>
    <property type="match status" value="1"/>
</dbReference>
<evidence type="ECO:0000256" key="8">
    <source>
        <dbReference type="ARBA" id="ARBA00023198"/>
    </source>
</evidence>
<dbReference type="GO" id="GO:0006954">
    <property type="term" value="P:inflammatory response"/>
    <property type="evidence" value="ECO:0007669"/>
    <property type="project" value="UniProtKB-KW"/>
</dbReference>
<evidence type="ECO:0000256" key="7">
    <source>
        <dbReference type="ARBA" id="ARBA00023136"/>
    </source>
</evidence>
<dbReference type="GO" id="GO:0005886">
    <property type="term" value="C:plasma membrane"/>
    <property type="evidence" value="ECO:0007669"/>
    <property type="project" value="UniProtKB-SubCell"/>
</dbReference>
<name>A0A673VE67_SURSU</name>
<dbReference type="GO" id="GO:0101004">
    <property type="term" value="C:cytolytic granule membrane"/>
    <property type="evidence" value="ECO:0007669"/>
    <property type="project" value="UniProtKB-SubCell"/>
</dbReference>
<evidence type="ECO:0000256" key="11">
    <source>
        <dbReference type="ARBA" id="ARBA00060442"/>
    </source>
</evidence>
<evidence type="ECO:0000313" key="16">
    <source>
        <dbReference type="Proteomes" id="UP000472268"/>
    </source>
</evidence>
<comment type="similarity">
    <text evidence="2">Belongs to the PMP-22/EMP/MP20 family.</text>
</comment>
<accession>A0A673VE67</accession>
<evidence type="ECO:0000256" key="4">
    <source>
        <dbReference type="ARBA" id="ARBA00022692"/>
    </source>
</evidence>
<dbReference type="Proteomes" id="UP000472268">
    <property type="component" value="Chromosome 16"/>
</dbReference>
<keyword evidence="8" id="KW-0395">Inflammatory response</keyword>
<comment type="subcellular location">
    <subcellularLocation>
        <location evidence="1">Cell membrane</location>
        <topology evidence="1">Multi-pass membrane protein</topology>
    </subcellularLocation>
    <subcellularLocation>
        <location evidence="11">Cytolytic granule membrane</location>
        <topology evidence="11">Multi-pass membrane protein</topology>
    </subcellularLocation>
</comment>
<evidence type="ECO:0000256" key="13">
    <source>
        <dbReference type="ARBA" id="ARBA00077660"/>
    </source>
</evidence>
<keyword evidence="6 14" id="KW-1133">Transmembrane helix</keyword>
<dbReference type="Ensembl" id="ENSSSUT00005040056.1">
    <property type="protein sequence ID" value="ENSSSUP00005035164.1"/>
    <property type="gene ID" value="ENSSSUG00005022556.1"/>
</dbReference>
<dbReference type="GO" id="GO:0031640">
    <property type="term" value="P:killing of cells of another organism"/>
    <property type="evidence" value="ECO:0007669"/>
    <property type="project" value="UniProtKB-KW"/>
</dbReference>
<keyword evidence="9" id="KW-0458">Lysosome</keyword>
<proteinExistence type="inferred from homology"/>
<evidence type="ECO:0000256" key="14">
    <source>
        <dbReference type="SAM" id="Phobius"/>
    </source>
</evidence>
<dbReference type="InterPro" id="IPR004031">
    <property type="entry name" value="PMP22/EMP/MP20/Claudin"/>
</dbReference>
<reference evidence="15" key="3">
    <citation type="submission" date="2025-09" db="UniProtKB">
        <authorList>
            <consortium name="Ensembl"/>
        </authorList>
    </citation>
    <scope>IDENTIFICATION</scope>
</reference>
<evidence type="ECO:0000256" key="6">
    <source>
        <dbReference type="ARBA" id="ARBA00022989"/>
    </source>
</evidence>
<keyword evidence="3" id="KW-1003">Cell membrane</keyword>
<keyword evidence="16" id="KW-1185">Reference proteome</keyword>
<evidence type="ECO:0000256" key="9">
    <source>
        <dbReference type="ARBA" id="ARBA00023228"/>
    </source>
</evidence>
<dbReference type="InterPro" id="IPR050579">
    <property type="entry name" value="PMP-22/EMP/MP20-like"/>
</dbReference>
<organism evidence="15 16">
    <name type="scientific">Suricata suricatta</name>
    <name type="common">Meerkat</name>
    <dbReference type="NCBI Taxonomy" id="37032"/>
    <lineage>
        <taxon>Eukaryota</taxon>
        <taxon>Metazoa</taxon>
        <taxon>Chordata</taxon>
        <taxon>Craniata</taxon>
        <taxon>Vertebrata</taxon>
        <taxon>Euteleostomi</taxon>
        <taxon>Mammalia</taxon>
        <taxon>Eutheria</taxon>
        <taxon>Laurasiatheria</taxon>
        <taxon>Carnivora</taxon>
        <taxon>Feliformia</taxon>
        <taxon>Herpestidae</taxon>
        <taxon>Suricata</taxon>
    </lineage>
</organism>
<dbReference type="Gene3D" id="1.20.140.150">
    <property type="match status" value="1"/>
</dbReference>
<feature type="transmembrane region" description="Helical" evidence="14">
    <location>
        <begin position="122"/>
        <end position="149"/>
    </location>
</feature>
<evidence type="ECO:0000256" key="12">
    <source>
        <dbReference type="ARBA" id="ARBA00070705"/>
    </source>
</evidence>
<keyword evidence="5" id="KW-0204">Cytolysis</keyword>
<evidence type="ECO:0000256" key="3">
    <source>
        <dbReference type="ARBA" id="ARBA00022475"/>
    </source>
</evidence>